<evidence type="ECO:0000313" key="3">
    <source>
        <dbReference type="EMBL" id="GEK22593.1"/>
    </source>
</evidence>
<dbReference type="InterPro" id="IPR058193">
    <property type="entry name" value="VanY/YodJ_core_dom"/>
</dbReference>
<sequence>MTTVVVVAGVLGVLAGGAVLRPWAVTGTTSRAVAVAPTTGTSSPPPTPAAPAPPVTATPTPLVPAIDLAGQSTEDPSSTWVVVNKSRPVAPLDFEPADLVGLGDERVRTVVHDDAVAMLAAASTAGVQLTVLSGFRSYASQREIFDSMVGHHGVAEAEQVSARPGHSEHQTGLAVDVGDLTDPSCDFLPCFATTPAGLWVAAHAQDFGFLVRYTPENSAVTGYAAEGWHLRYVGRELAGHMRSAGLTTLEETFGLPGGPVYP</sequence>
<dbReference type="Pfam" id="PF02557">
    <property type="entry name" value="VanY"/>
    <property type="match status" value="1"/>
</dbReference>
<dbReference type="PANTHER" id="PTHR34385">
    <property type="entry name" value="D-ALANYL-D-ALANINE CARBOXYPEPTIDASE"/>
    <property type="match status" value="1"/>
</dbReference>
<accession>A0A510V6U4</accession>
<gene>
    <name evidence="3" type="ORF">CXY01_31130</name>
</gene>
<feature type="compositionally biased region" description="Pro residues" evidence="1">
    <location>
        <begin position="43"/>
        <end position="56"/>
    </location>
</feature>
<dbReference type="PANTHER" id="PTHR34385:SF1">
    <property type="entry name" value="PEPTIDOGLYCAN L-ALANYL-D-GLUTAMATE ENDOPEPTIDASE CWLK"/>
    <property type="match status" value="1"/>
</dbReference>
<dbReference type="CDD" id="cd14852">
    <property type="entry name" value="LD-carboxypeptidase"/>
    <property type="match status" value="1"/>
</dbReference>
<evidence type="ECO:0000256" key="1">
    <source>
        <dbReference type="SAM" id="MobiDB-lite"/>
    </source>
</evidence>
<feature type="domain" description="D-alanyl-D-alanine carboxypeptidase-like core" evidence="2">
    <location>
        <begin position="106"/>
        <end position="234"/>
    </location>
</feature>
<dbReference type="AlphaFoldDB" id="A0A510V6U4"/>
<keyword evidence="4" id="KW-1185">Reference proteome</keyword>
<dbReference type="InterPro" id="IPR003709">
    <property type="entry name" value="VanY-like_core_dom"/>
</dbReference>
<name>A0A510V6U4_9CELL</name>
<comment type="caution">
    <text evidence="3">The sequence shown here is derived from an EMBL/GenBank/DDBJ whole genome shotgun (WGS) entry which is preliminary data.</text>
</comment>
<dbReference type="Gene3D" id="3.30.1380.10">
    <property type="match status" value="1"/>
</dbReference>
<dbReference type="Proteomes" id="UP000321118">
    <property type="component" value="Unassembled WGS sequence"/>
</dbReference>
<reference evidence="3 4" key="1">
    <citation type="submission" date="2019-07" db="EMBL/GenBank/DDBJ databases">
        <title>Whole genome shotgun sequence of Cellulomonas xylanilytica NBRC 101102.</title>
        <authorList>
            <person name="Hosoyama A."/>
            <person name="Uohara A."/>
            <person name="Ohji S."/>
            <person name="Ichikawa N."/>
        </authorList>
    </citation>
    <scope>NUCLEOTIDE SEQUENCE [LARGE SCALE GENOMIC DNA]</scope>
    <source>
        <strain evidence="3 4">NBRC 101102</strain>
    </source>
</reference>
<dbReference type="EMBL" id="BJUB01000010">
    <property type="protein sequence ID" value="GEK22593.1"/>
    <property type="molecule type" value="Genomic_DNA"/>
</dbReference>
<proteinExistence type="predicted"/>
<dbReference type="InterPro" id="IPR052179">
    <property type="entry name" value="DD-CPase-like"/>
</dbReference>
<evidence type="ECO:0000259" key="2">
    <source>
        <dbReference type="Pfam" id="PF02557"/>
    </source>
</evidence>
<feature type="region of interest" description="Disordered" evidence="1">
    <location>
        <begin position="36"/>
        <end position="59"/>
    </location>
</feature>
<dbReference type="RefSeq" id="WP_186813429.1">
    <property type="nucleotide sequence ID" value="NZ_BJUB01000010.1"/>
</dbReference>
<organism evidence="3 4">
    <name type="scientific">Cellulomonas xylanilytica</name>
    <dbReference type="NCBI Taxonomy" id="233583"/>
    <lineage>
        <taxon>Bacteria</taxon>
        <taxon>Bacillati</taxon>
        <taxon>Actinomycetota</taxon>
        <taxon>Actinomycetes</taxon>
        <taxon>Micrococcales</taxon>
        <taxon>Cellulomonadaceae</taxon>
        <taxon>Cellulomonas</taxon>
    </lineage>
</organism>
<dbReference type="InterPro" id="IPR009045">
    <property type="entry name" value="Zn_M74/Hedgehog-like"/>
</dbReference>
<protein>
    <recommendedName>
        <fullName evidence="2">D-alanyl-D-alanine carboxypeptidase-like core domain-containing protein</fullName>
    </recommendedName>
</protein>
<dbReference type="SUPFAM" id="SSF55166">
    <property type="entry name" value="Hedgehog/DD-peptidase"/>
    <property type="match status" value="1"/>
</dbReference>
<evidence type="ECO:0000313" key="4">
    <source>
        <dbReference type="Proteomes" id="UP000321118"/>
    </source>
</evidence>
<dbReference type="GO" id="GO:0008233">
    <property type="term" value="F:peptidase activity"/>
    <property type="evidence" value="ECO:0007669"/>
    <property type="project" value="InterPro"/>
</dbReference>
<dbReference type="GO" id="GO:0006508">
    <property type="term" value="P:proteolysis"/>
    <property type="evidence" value="ECO:0007669"/>
    <property type="project" value="InterPro"/>
</dbReference>